<comment type="caution">
    <text evidence="2">The sequence shown here is derived from an EMBL/GenBank/DDBJ whole genome shotgun (WGS) entry which is preliminary data.</text>
</comment>
<evidence type="ECO:0000313" key="2">
    <source>
        <dbReference type="EMBL" id="MCU4750412.1"/>
    </source>
</evidence>
<gene>
    <name evidence="2" type="ORF">OB919_00205</name>
</gene>
<dbReference type="EMBL" id="JAOPJZ010000001">
    <property type="protein sequence ID" value="MCU4750412.1"/>
    <property type="molecule type" value="Genomic_DNA"/>
</dbReference>
<dbReference type="AlphaFoldDB" id="A0AAP2Z4J1"/>
<keyword evidence="3" id="KW-1185">Reference proteome</keyword>
<feature type="region of interest" description="Disordered" evidence="1">
    <location>
        <begin position="1"/>
        <end position="78"/>
    </location>
</feature>
<dbReference type="RefSeq" id="WP_342805172.1">
    <property type="nucleotide sequence ID" value="NZ_JAOPJZ010000001.1"/>
</dbReference>
<organism evidence="2 3">
    <name type="scientific">Natronosalvus hydrolyticus</name>
    <dbReference type="NCBI Taxonomy" id="2979988"/>
    <lineage>
        <taxon>Archaea</taxon>
        <taxon>Methanobacteriati</taxon>
        <taxon>Methanobacteriota</taxon>
        <taxon>Stenosarchaea group</taxon>
        <taxon>Halobacteria</taxon>
        <taxon>Halobacteriales</taxon>
        <taxon>Natrialbaceae</taxon>
        <taxon>Natronosalvus</taxon>
    </lineage>
</organism>
<proteinExistence type="predicted"/>
<sequence length="78" mass="9011">MSEDTEHGRDVELAKEDPEADEEEDEQLTEAEQEARERADEAEQKEDIKHGSTERETDALENTNPDHHRDEEPYNSSS</sequence>
<accession>A0AAP2Z4J1</accession>
<feature type="compositionally biased region" description="Acidic residues" evidence="1">
    <location>
        <begin position="18"/>
        <end position="32"/>
    </location>
</feature>
<protein>
    <submittedName>
        <fullName evidence="2">Uncharacterized protein</fullName>
    </submittedName>
</protein>
<feature type="compositionally biased region" description="Basic and acidic residues" evidence="1">
    <location>
        <begin position="33"/>
        <end position="72"/>
    </location>
</feature>
<dbReference type="Proteomes" id="UP001321047">
    <property type="component" value="Unassembled WGS sequence"/>
</dbReference>
<name>A0AAP2Z4J1_9EURY</name>
<feature type="compositionally biased region" description="Basic and acidic residues" evidence="1">
    <location>
        <begin position="1"/>
        <end position="17"/>
    </location>
</feature>
<evidence type="ECO:0000313" key="3">
    <source>
        <dbReference type="Proteomes" id="UP001321047"/>
    </source>
</evidence>
<evidence type="ECO:0000256" key="1">
    <source>
        <dbReference type="SAM" id="MobiDB-lite"/>
    </source>
</evidence>
<reference evidence="2 3" key="1">
    <citation type="submission" date="2022-09" db="EMBL/GenBank/DDBJ databases">
        <title>Enrichment on poylsaccharides allowed isolation of novel metabolic and taxonomic groups of Haloarchaea.</title>
        <authorList>
            <person name="Sorokin D.Y."/>
            <person name="Elcheninov A.G."/>
            <person name="Khizhniak T.V."/>
            <person name="Kolganova T.V."/>
            <person name="Kublanov I.V."/>
        </authorList>
    </citation>
    <scope>NUCLEOTIDE SEQUENCE [LARGE SCALE GENOMIC DNA]</scope>
    <source>
        <strain evidence="2 3">AArc-curdl1</strain>
    </source>
</reference>